<accession>A0ABT0PD72</accession>
<evidence type="ECO:0000313" key="3">
    <source>
        <dbReference type="Proteomes" id="UP001203338"/>
    </source>
</evidence>
<sequence>MPLRKFIVIPLIIAALAFIIQCVDQVLHVYAFPFENAGFGWIAFISWAMYFMAGCTVNGGIKVFLNYVSGIIASVAIMSMGGQLAPSLGFFAFPIAVFIVVVFCILLERTEWFNFIPALFVGAGTYFGFMSYVPGATFLNAGITEMIYCTLGLLFGYVTVYLRGHYEAHVEKQEHEEHAKGHAH</sequence>
<dbReference type="InterPro" id="IPR009476">
    <property type="entry name" value="DUF1097"/>
</dbReference>
<feature type="transmembrane region" description="Helical" evidence="1">
    <location>
        <begin position="138"/>
        <end position="162"/>
    </location>
</feature>
<feature type="transmembrane region" description="Helical" evidence="1">
    <location>
        <begin position="88"/>
        <end position="107"/>
    </location>
</feature>
<keyword evidence="1" id="KW-0472">Membrane</keyword>
<organism evidence="2 3">
    <name type="scientific">Parendozoicomonas callyspongiae</name>
    <dbReference type="NCBI Taxonomy" id="2942213"/>
    <lineage>
        <taxon>Bacteria</taxon>
        <taxon>Pseudomonadati</taxon>
        <taxon>Pseudomonadota</taxon>
        <taxon>Gammaproteobacteria</taxon>
        <taxon>Oceanospirillales</taxon>
        <taxon>Endozoicomonadaceae</taxon>
        <taxon>Parendozoicomonas</taxon>
    </lineage>
</organism>
<keyword evidence="1" id="KW-0812">Transmembrane</keyword>
<reference evidence="2 3" key="1">
    <citation type="submission" date="2022-05" db="EMBL/GenBank/DDBJ databases">
        <authorList>
            <person name="Park J.-S."/>
        </authorList>
    </citation>
    <scope>NUCLEOTIDE SEQUENCE [LARGE SCALE GENOMIC DNA]</scope>
    <source>
        <strain evidence="2 3">2012CJ34-2</strain>
    </source>
</reference>
<comment type="caution">
    <text evidence="2">The sequence shown here is derived from an EMBL/GenBank/DDBJ whole genome shotgun (WGS) entry which is preliminary data.</text>
</comment>
<dbReference type="Pfam" id="PF06496">
    <property type="entry name" value="DUF1097"/>
    <property type="match status" value="1"/>
</dbReference>
<evidence type="ECO:0000256" key="1">
    <source>
        <dbReference type="SAM" id="Phobius"/>
    </source>
</evidence>
<protein>
    <submittedName>
        <fullName evidence="2">DUF1097 domain-containing protein</fullName>
    </submittedName>
</protein>
<proteinExistence type="predicted"/>
<dbReference type="RefSeq" id="WP_249698222.1">
    <property type="nucleotide sequence ID" value="NZ_JAMFLX010000004.1"/>
</dbReference>
<gene>
    <name evidence="2" type="ORF">M3P05_04770</name>
</gene>
<feature type="transmembrane region" description="Helical" evidence="1">
    <location>
        <begin position="64"/>
        <end position="82"/>
    </location>
</feature>
<evidence type="ECO:0000313" key="2">
    <source>
        <dbReference type="EMBL" id="MCL6269258.1"/>
    </source>
</evidence>
<dbReference type="Proteomes" id="UP001203338">
    <property type="component" value="Unassembled WGS sequence"/>
</dbReference>
<feature type="transmembrane region" description="Helical" evidence="1">
    <location>
        <begin position="38"/>
        <end position="57"/>
    </location>
</feature>
<keyword evidence="3" id="KW-1185">Reference proteome</keyword>
<keyword evidence="1" id="KW-1133">Transmembrane helix</keyword>
<name>A0ABT0PD72_9GAMM</name>
<feature type="transmembrane region" description="Helical" evidence="1">
    <location>
        <begin position="112"/>
        <end position="132"/>
    </location>
</feature>
<dbReference type="EMBL" id="JAMFLX010000004">
    <property type="protein sequence ID" value="MCL6269258.1"/>
    <property type="molecule type" value="Genomic_DNA"/>
</dbReference>